<feature type="domain" description="Glycosyltransferase 2-like" evidence="1">
    <location>
        <begin position="12"/>
        <end position="148"/>
    </location>
</feature>
<dbReference type="Pfam" id="PF00535">
    <property type="entry name" value="Glycos_transf_2"/>
    <property type="match status" value="1"/>
</dbReference>
<reference evidence="2 3" key="1">
    <citation type="submission" date="2019-07" db="EMBL/GenBank/DDBJ databases">
        <title>Gramella aestuarii sp. nov., isolated from a tidal flat, and emended description of Gramella echinicola.</title>
        <authorList>
            <person name="Liu L."/>
        </authorList>
    </citation>
    <scope>NUCLEOTIDE SEQUENCE [LARGE SCALE GENOMIC DNA]</scope>
    <source>
        <strain evidence="2 3">BS12</strain>
    </source>
</reference>
<dbReference type="InterPro" id="IPR029044">
    <property type="entry name" value="Nucleotide-diphossugar_trans"/>
</dbReference>
<dbReference type="SUPFAM" id="SSF53448">
    <property type="entry name" value="Nucleotide-diphospho-sugar transferases"/>
    <property type="match status" value="1"/>
</dbReference>
<dbReference type="GO" id="GO:0016758">
    <property type="term" value="F:hexosyltransferase activity"/>
    <property type="evidence" value="ECO:0007669"/>
    <property type="project" value="UniProtKB-ARBA"/>
</dbReference>
<keyword evidence="3" id="KW-1185">Reference proteome</keyword>
<protein>
    <submittedName>
        <fullName evidence="2">Glycosyltransferase family 2 protein</fullName>
    </submittedName>
</protein>
<dbReference type="CDD" id="cd00761">
    <property type="entry name" value="Glyco_tranf_GTA_type"/>
    <property type="match status" value="1"/>
</dbReference>
<dbReference type="InterPro" id="IPR001173">
    <property type="entry name" value="Glyco_trans_2-like"/>
</dbReference>
<evidence type="ECO:0000259" key="1">
    <source>
        <dbReference type="Pfam" id="PF00535"/>
    </source>
</evidence>
<keyword evidence="2" id="KW-0808">Transferase</keyword>
<dbReference type="Proteomes" id="UP000460416">
    <property type="component" value="Unassembled WGS sequence"/>
</dbReference>
<dbReference type="PANTHER" id="PTHR22916:SF3">
    <property type="entry name" value="UDP-GLCNAC:BETAGAL BETA-1,3-N-ACETYLGLUCOSAMINYLTRANSFERASE-LIKE PROTEIN 1"/>
    <property type="match status" value="1"/>
</dbReference>
<dbReference type="OrthoDB" id="635429at2"/>
<proteinExistence type="predicted"/>
<name>A0A7M3SWT3_9FLAO</name>
<accession>A0A7M3SWT3</accession>
<evidence type="ECO:0000313" key="2">
    <source>
        <dbReference type="EMBL" id="MUP41064.1"/>
    </source>
</evidence>
<dbReference type="AlphaFoldDB" id="A0A7M3SWT3"/>
<dbReference type="PANTHER" id="PTHR22916">
    <property type="entry name" value="GLYCOSYLTRANSFERASE"/>
    <property type="match status" value="1"/>
</dbReference>
<sequence>MKNKEVCLPLVSIVVITYNSSDYVIETLESVKRQTYKNIELIISDDFSTDDTIATCKAWLIGNKDKFKRVKIIVPEKNTGIPANCNRGLAQSRGDWIKIIAGDDLLLPNCIQKNIQYVKRHSEKIIFSIAEFFADSENERLGNINRKQLNTVPFFFNLNANSQFLHLLIRNYPMNPPTIFFEKQTLEKLGRFNTEYVNEDFPLYLHATFSGLKLGFFPISTVKYRVHKNSISYNQNREQAISEWKKLKMRKTIMKYINWNLFIRHPFVVIEFYNQYLFNELILMTGNKKSFETNLKFLRLLSPLFFLKKIKQL</sequence>
<dbReference type="RefSeq" id="WP_156272989.1">
    <property type="nucleotide sequence ID" value="NZ_BAABGI010000002.1"/>
</dbReference>
<organism evidence="2 3">
    <name type="scientific">Christiangramia aestuarii</name>
    <dbReference type="NCBI Taxonomy" id="1028746"/>
    <lineage>
        <taxon>Bacteria</taxon>
        <taxon>Pseudomonadati</taxon>
        <taxon>Bacteroidota</taxon>
        <taxon>Flavobacteriia</taxon>
        <taxon>Flavobacteriales</taxon>
        <taxon>Flavobacteriaceae</taxon>
        <taxon>Christiangramia</taxon>
    </lineage>
</organism>
<comment type="caution">
    <text evidence="2">The sequence shown here is derived from an EMBL/GenBank/DDBJ whole genome shotgun (WGS) entry which is preliminary data.</text>
</comment>
<dbReference type="Gene3D" id="3.90.550.10">
    <property type="entry name" value="Spore Coat Polysaccharide Biosynthesis Protein SpsA, Chain A"/>
    <property type="match status" value="1"/>
</dbReference>
<dbReference type="EMBL" id="VJVW01000001">
    <property type="protein sequence ID" value="MUP41064.1"/>
    <property type="molecule type" value="Genomic_DNA"/>
</dbReference>
<gene>
    <name evidence="2" type="ORF">FLP08_00615</name>
</gene>
<evidence type="ECO:0000313" key="3">
    <source>
        <dbReference type="Proteomes" id="UP000460416"/>
    </source>
</evidence>